<feature type="transmembrane region" description="Helical" evidence="1">
    <location>
        <begin position="133"/>
        <end position="150"/>
    </location>
</feature>
<evidence type="ECO:0000256" key="1">
    <source>
        <dbReference type="SAM" id="Phobius"/>
    </source>
</evidence>
<dbReference type="HOGENOM" id="CLU_526611_0_0_11"/>
<protein>
    <submittedName>
        <fullName evidence="2">4-amino-4-deoxy-L-arabinose transferase</fullName>
    </submittedName>
</protein>
<reference evidence="2 3" key="1">
    <citation type="journal article" date="2011" name="J. Bacteriol.">
        <title>Genome sequence of Microbacterium testaceum StLB037, an N-acylhomoserine lactone-degrading bacterium isolated from potato leaves.</title>
        <authorList>
            <person name="Morohoshi T."/>
            <person name="Wang W.-Z."/>
            <person name="Someya N."/>
            <person name="Ikeda T."/>
        </authorList>
    </citation>
    <scope>NUCLEOTIDE SEQUENCE [LARGE SCALE GENOMIC DNA]</scope>
    <source>
        <strain evidence="2 3">StLB037</strain>
    </source>
</reference>
<keyword evidence="1" id="KW-0812">Transmembrane</keyword>
<dbReference type="GO" id="GO:0016740">
    <property type="term" value="F:transferase activity"/>
    <property type="evidence" value="ECO:0007669"/>
    <property type="project" value="UniProtKB-KW"/>
</dbReference>
<organism evidence="2 3">
    <name type="scientific">Microbacterium testaceum (strain StLB037)</name>
    <dbReference type="NCBI Taxonomy" id="979556"/>
    <lineage>
        <taxon>Bacteria</taxon>
        <taxon>Bacillati</taxon>
        <taxon>Actinomycetota</taxon>
        <taxon>Actinomycetes</taxon>
        <taxon>Micrococcales</taxon>
        <taxon>Microbacteriaceae</taxon>
        <taxon>Microbacterium</taxon>
    </lineage>
</organism>
<evidence type="ECO:0000313" key="3">
    <source>
        <dbReference type="Proteomes" id="UP000008975"/>
    </source>
</evidence>
<dbReference type="OrthoDB" id="5056808at2"/>
<sequence>MRALRAPAALAAMATAVFVSLLATVPMVVSGNLGRDSGVFLYTGMVTARGGMPYVDSWDHKGPLLAAIEAVAWRVGGGIVGAPLLEGLALAVGLAVAGVLWSRRLGLWAVPAIVLTGVSYLAVFEGGNFTETWLFPAQIVAYSVVAEAALRVGKEPSARLASLVGAVVGLALAVGLFTRMNNVLGLLALAVLIVIVSRRRMIFAVVVSAVVLLIGGALVLWLWSGNALRAAADQYLRYNLFYSGGAPVSERLAAFTTLAQILVSSAVVAVLCLTLVAGAIHRHRQDAAPARASMIAAVFIGVGGIDALSQMVSGRPYPHYLIVAIAGFAVSLVVVASQLVPSVPPGAVARVFTRRALPVAASITAVIALALSSSVAATAYGLWFRSDAGAFVAGSYQRQIIDRVIAETSPDDRVLVHGAETWILAAADRLSPTSITYSLPVEQGYGELPQQYFNDIASRPPALIVESPTSCGISDWCPPEKDHFPQLDAFVTGSYRLEGEIVGFKFWRRVVD</sequence>
<name>E8NF55_MICTS</name>
<dbReference type="STRING" id="979556.MTES_0945"/>
<keyword evidence="1" id="KW-1133">Transmembrane helix</keyword>
<keyword evidence="1" id="KW-0472">Membrane</keyword>
<feature type="transmembrane region" description="Helical" evidence="1">
    <location>
        <begin position="108"/>
        <end position="127"/>
    </location>
</feature>
<feature type="transmembrane region" description="Helical" evidence="1">
    <location>
        <begin position="258"/>
        <end position="280"/>
    </location>
</feature>
<feature type="transmembrane region" description="Helical" evidence="1">
    <location>
        <begin position="79"/>
        <end position="101"/>
    </location>
</feature>
<feature type="transmembrane region" description="Helical" evidence="1">
    <location>
        <begin position="317"/>
        <end position="336"/>
    </location>
</feature>
<feature type="transmembrane region" description="Helical" evidence="1">
    <location>
        <begin position="203"/>
        <end position="223"/>
    </location>
</feature>
<accession>E8NF55</accession>
<gene>
    <name evidence="2" type="ordered locus">MTES_0945</name>
</gene>
<proteinExistence type="predicted"/>
<feature type="transmembrane region" description="Helical" evidence="1">
    <location>
        <begin position="292"/>
        <end position="311"/>
    </location>
</feature>
<feature type="transmembrane region" description="Helical" evidence="1">
    <location>
        <begin position="357"/>
        <end position="383"/>
    </location>
</feature>
<dbReference type="eggNOG" id="COG1807">
    <property type="taxonomic scope" value="Bacteria"/>
</dbReference>
<evidence type="ECO:0000313" key="2">
    <source>
        <dbReference type="EMBL" id="BAJ73909.1"/>
    </source>
</evidence>
<keyword evidence="2" id="KW-0808">Transferase</keyword>
<feature type="transmembrane region" description="Helical" evidence="1">
    <location>
        <begin position="157"/>
        <end position="174"/>
    </location>
</feature>
<dbReference type="Proteomes" id="UP000008975">
    <property type="component" value="Chromosome"/>
</dbReference>
<reference key="2">
    <citation type="submission" date="2011-02" db="EMBL/GenBank/DDBJ databases">
        <title>Genome sequence of Microbacterium testaceum StLB037.</title>
        <authorList>
            <person name="Morohoshi T."/>
            <person name="Wang W.Z."/>
            <person name="Someya N."/>
            <person name="Ikeda T."/>
        </authorList>
    </citation>
    <scope>NUCLEOTIDE SEQUENCE</scope>
    <source>
        <strain>StLB037</strain>
    </source>
</reference>
<dbReference type="KEGG" id="mts:MTES_0945"/>
<dbReference type="RefSeq" id="WP_013584036.1">
    <property type="nucleotide sequence ID" value="NC_015125.1"/>
</dbReference>
<dbReference type="AlphaFoldDB" id="E8NF55"/>
<feature type="transmembrane region" description="Helical" evidence="1">
    <location>
        <begin position="180"/>
        <end position="196"/>
    </location>
</feature>
<dbReference type="EMBL" id="AP012052">
    <property type="protein sequence ID" value="BAJ73909.1"/>
    <property type="molecule type" value="Genomic_DNA"/>
</dbReference>